<gene>
    <name evidence="9" type="ORF">SAMN05216554_0362</name>
</gene>
<evidence type="ECO:0000256" key="7">
    <source>
        <dbReference type="PROSITE-ProRule" id="PRU00423"/>
    </source>
</evidence>
<feature type="domain" description="PTS EIIB type-3" evidence="8">
    <location>
        <begin position="1"/>
        <end position="106"/>
    </location>
</feature>
<dbReference type="Proteomes" id="UP000198891">
    <property type="component" value="Unassembled WGS sequence"/>
</dbReference>
<feature type="modified residue" description="Phosphocysteine; by EIIA" evidence="7">
    <location>
        <position position="8"/>
    </location>
</feature>
<proteinExistence type="predicted"/>
<dbReference type="EMBL" id="FNPZ01000001">
    <property type="protein sequence ID" value="SDY45113.1"/>
    <property type="molecule type" value="Genomic_DNA"/>
</dbReference>
<dbReference type="InterPro" id="IPR013012">
    <property type="entry name" value="PTS_EIIB_3"/>
</dbReference>
<sequence>MDKVLIVCGAGASSTFLALRLRGVARTRGLDLTVEAATLSDLDERLAATDVLLVGPHLAERFAELHERADAAGTRVALLPDTVFGGAGAELAADLVTELLAAPQGSIHRLTAEPS</sequence>
<dbReference type="AlphaFoldDB" id="A0A1H3JYU0"/>
<dbReference type="GO" id="GO:0009401">
    <property type="term" value="P:phosphoenolpyruvate-dependent sugar phosphotransferase system"/>
    <property type="evidence" value="ECO:0007669"/>
    <property type="project" value="UniProtKB-KW"/>
</dbReference>
<dbReference type="InterPro" id="IPR003501">
    <property type="entry name" value="PTS_EIIB_2/3"/>
</dbReference>
<keyword evidence="6" id="KW-0418">Kinase</keyword>
<keyword evidence="1" id="KW-0813">Transport</keyword>
<dbReference type="STRING" id="381665.SAMN05216554_0362"/>
<dbReference type="SUPFAM" id="SSF52794">
    <property type="entry name" value="PTS system IIB component-like"/>
    <property type="match status" value="1"/>
</dbReference>
<evidence type="ECO:0000256" key="3">
    <source>
        <dbReference type="ARBA" id="ARBA00022597"/>
    </source>
</evidence>
<dbReference type="PANTHER" id="PTHR34581">
    <property type="entry name" value="PTS SYSTEM N,N'-DIACETYLCHITOBIOSE-SPECIFIC EIIB COMPONENT"/>
    <property type="match status" value="1"/>
</dbReference>
<evidence type="ECO:0000256" key="2">
    <source>
        <dbReference type="ARBA" id="ARBA00022553"/>
    </source>
</evidence>
<dbReference type="PANTHER" id="PTHR34581:SF2">
    <property type="entry name" value="PTS SYSTEM N,N'-DIACETYLCHITOBIOSE-SPECIFIC EIIB COMPONENT"/>
    <property type="match status" value="1"/>
</dbReference>
<dbReference type="RefSeq" id="WP_175494072.1">
    <property type="nucleotide sequence ID" value="NZ_FNPZ01000001.1"/>
</dbReference>
<dbReference type="PROSITE" id="PS51100">
    <property type="entry name" value="PTS_EIIB_TYPE_3"/>
    <property type="match status" value="1"/>
</dbReference>
<evidence type="ECO:0000256" key="5">
    <source>
        <dbReference type="ARBA" id="ARBA00022683"/>
    </source>
</evidence>
<dbReference type="Gene3D" id="3.40.50.2300">
    <property type="match status" value="1"/>
</dbReference>
<organism evidence="9 10">
    <name type="scientific">Herbiconiux ginsengi</name>
    <dbReference type="NCBI Taxonomy" id="381665"/>
    <lineage>
        <taxon>Bacteria</taxon>
        <taxon>Bacillati</taxon>
        <taxon>Actinomycetota</taxon>
        <taxon>Actinomycetes</taxon>
        <taxon>Micrococcales</taxon>
        <taxon>Microbacteriaceae</taxon>
        <taxon>Herbiconiux</taxon>
    </lineage>
</organism>
<evidence type="ECO:0000259" key="8">
    <source>
        <dbReference type="PROSITE" id="PS51100"/>
    </source>
</evidence>
<accession>A0A1H3JYU0</accession>
<keyword evidence="5" id="KW-0598">Phosphotransferase system</keyword>
<evidence type="ECO:0000313" key="10">
    <source>
        <dbReference type="Proteomes" id="UP000198891"/>
    </source>
</evidence>
<protein>
    <submittedName>
        <fullName evidence="9">PTS system, cellobiose-specific IIB component</fullName>
    </submittedName>
</protein>
<reference evidence="9 10" key="1">
    <citation type="submission" date="2016-10" db="EMBL/GenBank/DDBJ databases">
        <authorList>
            <person name="de Groot N.N."/>
        </authorList>
    </citation>
    <scope>NUCLEOTIDE SEQUENCE [LARGE SCALE GENOMIC DNA]</scope>
    <source>
        <strain evidence="9 10">CGMCC 4.3491</strain>
    </source>
</reference>
<dbReference type="Pfam" id="PF02302">
    <property type="entry name" value="PTS_IIB"/>
    <property type="match status" value="1"/>
</dbReference>
<evidence type="ECO:0000256" key="4">
    <source>
        <dbReference type="ARBA" id="ARBA00022679"/>
    </source>
</evidence>
<dbReference type="InterPro" id="IPR036095">
    <property type="entry name" value="PTS_EIIB-like_sf"/>
</dbReference>
<keyword evidence="2" id="KW-0597">Phosphoprotein</keyword>
<evidence type="ECO:0000313" key="9">
    <source>
        <dbReference type="EMBL" id="SDY45113.1"/>
    </source>
</evidence>
<dbReference type="GO" id="GO:0016301">
    <property type="term" value="F:kinase activity"/>
    <property type="evidence" value="ECO:0007669"/>
    <property type="project" value="UniProtKB-KW"/>
</dbReference>
<dbReference type="GO" id="GO:0008982">
    <property type="term" value="F:protein-N(PI)-phosphohistidine-sugar phosphotransferase activity"/>
    <property type="evidence" value="ECO:0007669"/>
    <property type="project" value="InterPro"/>
</dbReference>
<evidence type="ECO:0000256" key="1">
    <source>
        <dbReference type="ARBA" id="ARBA00022448"/>
    </source>
</evidence>
<keyword evidence="10" id="KW-1185">Reference proteome</keyword>
<evidence type="ECO:0000256" key="6">
    <source>
        <dbReference type="ARBA" id="ARBA00022777"/>
    </source>
</evidence>
<keyword evidence="3" id="KW-0762">Sugar transport</keyword>
<keyword evidence="4" id="KW-0808">Transferase</keyword>
<dbReference type="InterPro" id="IPR051819">
    <property type="entry name" value="PTS_sugar-specific_EIIB"/>
</dbReference>
<name>A0A1H3JYU0_9MICO</name>